<comment type="caution">
    <text evidence="1">The sequence shown here is derived from an EMBL/GenBank/DDBJ whole genome shotgun (WGS) entry which is preliminary data.</text>
</comment>
<dbReference type="AlphaFoldDB" id="A0A2K3KD58"/>
<reference evidence="1 2" key="2">
    <citation type="journal article" date="2017" name="Front. Plant Sci.">
        <title>Gene Classification and Mining of Molecular Markers Useful in Red Clover (Trifolium pratense) Breeding.</title>
        <authorList>
            <person name="Istvanek J."/>
            <person name="Dluhosova J."/>
            <person name="Dluhos P."/>
            <person name="Patkova L."/>
            <person name="Nedelnik J."/>
            <person name="Repkova J."/>
        </authorList>
    </citation>
    <scope>NUCLEOTIDE SEQUENCE [LARGE SCALE GENOMIC DNA]</scope>
    <source>
        <strain evidence="2">cv. Tatra</strain>
        <tissue evidence="1">Young leaves</tissue>
    </source>
</reference>
<accession>A0A2K3KD58</accession>
<evidence type="ECO:0000313" key="1">
    <source>
        <dbReference type="EMBL" id="PNX64212.1"/>
    </source>
</evidence>
<feature type="non-terminal residue" evidence="1">
    <location>
        <position position="1"/>
    </location>
</feature>
<gene>
    <name evidence="1" type="ORF">L195_g062005</name>
</gene>
<sequence>QLASITGDSQEQQNMDYEPYVIEEPQIEVAAPPPATGAMTLPQGAPMQDIMVALVNAINCQWT</sequence>
<protein>
    <submittedName>
        <fullName evidence="1">Uncharacterized protein</fullName>
    </submittedName>
</protein>
<evidence type="ECO:0000313" key="2">
    <source>
        <dbReference type="Proteomes" id="UP000236291"/>
    </source>
</evidence>
<name>A0A2K3KD58_TRIPR</name>
<dbReference type="EMBL" id="ASHM01162908">
    <property type="protein sequence ID" value="PNX64212.1"/>
    <property type="molecule type" value="Genomic_DNA"/>
</dbReference>
<organism evidence="1 2">
    <name type="scientific">Trifolium pratense</name>
    <name type="common">Red clover</name>
    <dbReference type="NCBI Taxonomy" id="57577"/>
    <lineage>
        <taxon>Eukaryota</taxon>
        <taxon>Viridiplantae</taxon>
        <taxon>Streptophyta</taxon>
        <taxon>Embryophyta</taxon>
        <taxon>Tracheophyta</taxon>
        <taxon>Spermatophyta</taxon>
        <taxon>Magnoliopsida</taxon>
        <taxon>eudicotyledons</taxon>
        <taxon>Gunneridae</taxon>
        <taxon>Pentapetalae</taxon>
        <taxon>rosids</taxon>
        <taxon>fabids</taxon>
        <taxon>Fabales</taxon>
        <taxon>Fabaceae</taxon>
        <taxon>Papilionoideae</taxon>
        <taxon>50 kb inversion clade</taxon>
        <taxon>NPAAA clade</taxon>
        <taxon>Hologalegina</taxon>
        <taxon>IRL clade</taxon>
        <taxon>Trifolieae</taxon>
        <taxon>Trifolium</taxon>
    </lineage>
</organism>
<dbReference type="Proteomes" id="UP000236291">
    <property type="component" value="Unassembled WGS sequence"/>
</dbReference>
<reference evidence="1 2" key="1">
    <citation type="journal article" date="2014" name="Am. J. Bot.">
        <title>Genome assembly and annotation for red clover (Trifolium pratense; Fabaceae).</title>
        <authorList>
            <person name="Istvanek J."/>
            <person name="Jaros M."/>
            <person name="Krenek A."/>
            <person name="Repkova J."/>
        </authorList>
    </citation>
    <scope>NUCLEOTIDE SEQUENCE [LARGE SCALE GENOMIC DNA]</scope>
    <source>
        <strain evidence="2">cv. Tatra</strain>
        <tissue evidence="1">Young leaves</tissue>
    </source>
</reference>
<proteinExistence type="predicted"/>